<evidence type="ECO:0000313" key="3">
    <source>
        <dbReference type="Proteomes" id="UP001652625"/>
    </source>
</evidence>
<gene>
    <name evidence="4" type="primary">LOC136084748</name>
</gene>
<dbReference type="PANTHER" id="PTHR45749">
    <property type="match status" value="1"/>
</dbReference>
<feature type="compositionally biased region" description="Basic and acidic residues" evidence="1">
    <location>
        <begin position="22"/>
        <end position="31"/>
    </location>
</feature>
<feature type="compositionally biased region" description="Polar residues" evidence="1">
    <location>
        <begin position="47"/>
        <end position="59"/>
    </location>
</feature>
<accession>A0ABM4CIM8</accession>
<feature type="region of interest" description="Disordered" evidence="1">
    <location>
        <begin position="1"/>
        <end position="59"/>
    </location>
</feature>
<reference evidence="4" key="1">
    <citation type="submission" date="2025-08" db="UniProtKB">
        <authorList>
            <consortium name="RefSeq"/>
        </authorList>
    </citation>
    <scope>IDENTIFICATION</scope>
</reference>
<feature type="compositionally biased region" description="Basic and acidic residues" evidence="1">
    <location>
        <begin position="1"/>
        <end position="11"/>
    </location>
</feature>
<dbReference type="InterPro" id="IPR025398">
    <property type="entry name" value="DUF4371"/>
</dbReference>
<dbReference type="RefSeq" id="XP_065661594.1">
    <property type="nucleotide sequence ID" value="XM_065805522.1"/>
</dbReference>
<proteinExistence type="predicted"/>
<dbReference type="SUPFAM" id="SSF53098">
    <property type="entry name" value="Ribonuclease H-like"/>
    <property type="match status" value="1"/>
</dbReference>
<dbReference type="GeneID" id="136084748"/>
<evidence type="ECO:0000313" key="4">
    <source>
        <dbReference type="RefSeq" id="XP_065661594.1"/>
    </source>
</evidence>
<evidence type="ECO:0000259" key="2">
    <source>
        <dbReference type="Pfam" id="PF14291"/>
    </source>
</evidence>
<keyword evidence="3" id="KW-1185">Reference proteome</keyword>
<evidence type="ECO:0000256" key="1">
    <source>
        <dbReference type="SAM" id="MobiDB-lite"/>
    </source>
</evidence>
<dbReference type="Pfam" id="PF14291">
    <property type="entry name" value="DUF4371"/>
    <property type="match status" value="1"/>
</dbReference>
<dbReference type="Proteomes" id="UP001652625">
    <property type="component" value="Chromosome 09"/>
</dbReference>
<name>A0ABM4CIM8_HYDVU</name>
<feature type="domain" description="DUF4371" evidence="2">
    <location>
        <begin position="205"/>
        <end position="444"/>
    </location>
</feature>
<sequence>MSGFKKKDSGCHVRKNAAQRTANEEKNKRTLQDCGITVKKKGEDESPTASNSFLPSQSIQVVGTENDVTDISESSGEPLSKIGMVAVNEENILVLPTEEPIATIPSNDPALWVAHLSKVERDSVLLQGLPRNPSAFPKDSNKKKVPESIFYETSLNGEKTCRDWLVWSVSKKSFICFPCSLFGSKQSFGIGHQSHLLRWNDGISCNWHKLSEKVKSHQNNAQHRNFYIEWKKALESLENQSGIDAALENSIRNEAARWREVLRCILDVTLFLASRNLSFKGSSKMIGEDDNGNFLATLELLAKHNKTLQLHLEEVSRCQQEGSKMNAHYLGWSTQNKFIKECGGIVHGAIINEAHMAIYYSILVDGTPDVSHTEQITFVLRFVYFGTDKRWTVKERFLRVENLEKKIGADIAKLIMDVLEQNGIDLKNCRGQGYDNGANMSGIYKEVQAIILQKNPQSLYMPCSAHSFNLAGVHSAESSVEVKNYFGRVQSLYNLFSGSPSRWKVLIETTGLSLHQTSQTRWSARIEAVKPLVKRSREILESLKKLRDFDLTADQLNEVKSLMRHV</sequence>
<protein>
    <submittedName>
        <fullName evidence="4">Zinc finger MYM-type protein 1-like</fullName>
    </submittedName>
</protein>
<organism evidence="3 4">
    <name type="scientific">Hydra vulgaris</name>
    <name type="common">Hydra</name>
    <name type="synonym">Hydra attenuata</name>
    <dbReference type="NCBI Taxonomy" id="6087"/>
    <lineage>
        <taxon>Eukaryota</taxon>
        <taxon>Metazoa</taxon>
        <taxon>Cnidaria</taxon>
        <taxon>Hydrozoa</taxon>
        <taxon>Hydroidolina</taxon>
        <taxon>Anthoathecata</taxon>
        <taxon>Aplanulata</taxon>
        <taxon>Hydridae</taxon>
        <taxon>Hydra</taxon>
    </lineage>
</organism>
<dbReference type="InterPro" id="IPR012337">
    <property type="entry name" value="RNaseH-like_sf"/>
</dbReference>
<dbReference type="PANTHER" id="PTHR45749:SF33">
    <property type="entry name" value="ZINC FINGER MYM-TYPE PROTEIN 1"/>
    <property type="match status" value="1"/>
</dbReference>